<dbReference type="Proteomes" id="UP000199659">
    <property type="component" value="Unassembled WGS sequence"/>
</dbReference>
<dbReference type="Pfam" id="PF20148">
    <property type="entry name" value="DUF6531"/>
    <property type="match status" value="1"/>
</dbReference>
<dbReference type="InterPro" id="IPR050708">
    <property type="entry name" value="T6SS_VgrG/RHS"/>
</dbReference>
<dbReference type="InterPro" id="IPR045351">
    <property type="entry name" value="DUF6531"/>
</dbReference>
<feature type="signal peptide" evidence="1">
    <location>
        <begin position="1"/>
        <end position="27"/>
    </location>
</feature>
<dbReference type="Gene3D" id="3.40.50.880">
    <property type="match status" value="1"/>
</dbReference>
<evidence type="ECO:0000256" key="1">
    <source>
        <dbReference type="SAM" id="SignalP"/>
    </source>
</evidence>
<organism evidence="3 4">
    <name type="scientific">Anaeromicropila populeti</name>
    <dbReference type="NCBI Taxonomy" id="37658"/>
    <lineage>
        <taxon>Bacteria</taxon>
        <taxon>Bacillati</taxon>
        <taxon>Bacillota</taxon>
        <taxon>Clostridia</taxon>
        <taxon>Lachnospirales</taxon>
        <taxon>Lachnospiraceae</taxon>
        <taxon>Anaeromicropila</taxon>
    </lineage>
</organism>
<feature type="domain" description="DUF6531" evidence="2">
    <location>
        <begin position="313"/>
        <end position="386"/>
    </location>
</feature>
<dbReference type="EMBL" id="FOYZ01000022">
    <property type="protein sequence ID" value="SFS07419.1"/>
    <property type="molecule type" value="Genomic_DNA"/>
</dbReference>
<dbReference type="PANTHER" id="PTHR32305:SF15">
    <property type="entry name" value="PROTEIN RHSA-RELATED"/>
    <property type="match status" value="1"/>
</dbReference>
<dbReference type="PANTHER" id="PTHR32305">
    <property type="match status" value="1"/>
</dbReference>
<dbReference type="SUPFAM" id="SSF52317">
    <property type="entry name" value="Class I glutamine amidotransferase-like"/>
    <property type="match status" value="1"/>
</dbReference>
<proteinExistence type="predicted"/>
<evidence type="ECO:0000313" key="3">
    <source>
        <dbReference type="EMBL" id="SFS07419.1"/>
    </source>
</evidence>
<dbReference type="RefSeq" id="WP_092564121.1">
    <property type="nucleotide sequence ID" value="NZ_FOYZ01000022.1"/>
</dbReference>
<gene>
    <name evidence="3" type="ORF">SAMN05661086_03595</name>
</gene>
<protein>
    <submittedName>
        <fullName evidence="3">YD repeat-containing protein</fullName>
    </submittedName>
</protein>
<keyword evidence="1" id="KW-0732">Signal</keyword>
<name>A0A1I6LVG5_9FIRM</name>
<dbReference type="STRING" id="37658.SAMN05661086_03595"/>
<dbReference type="AlphaFoldDB" id="A0A1I6LVG5"/>
<sequence length="600" mass="67944">MGYRKKIVAVILSLLMIVNMIPTSAYASEIEDDQMMIADGMNTAIAPEANETDSIEYITSENNLGTYSLRASQTQADVLLIKNKNPWDSSANENVLSELGISYQVVTVENVANMDLSNYRLIIVANDQIDSFYRTLSQIRTELELFVMNGGTLLYGICDAGWGGGHSDLLIPGDIQLGPVDYQHYNYIADASHPVVTGLLTNETPLTNSQLYNNYASHRYFQVSSLPVDANIILNAGESKPTLIEYPIGKGIVIASALTWEHSYSHFTSNFGRKAFDDLLLYAFMVSKIVSEINKNPDLGYDSLVKGLTCTAGDPVNVANGNFLTGNTDLSYEGNISINFSRYYNSLDSYQGVVGKNWRSNYDIYLQKLSERRLRLWHEDGHSEDFIFGDDGIWYETPGTNSKISIVDANITIILENKTVYQFDYNNLKLISLKTAYDNEIHFEYDEYGKLVLAKQGEFWINYSYENELLSKVSDKSGRTVKFEYAEGNLVCVEGYDGQISRYEYDNAGRITKLHVNNEYTIQNIYDEYGRVIEQQMPLEGSCKFIYDNDNNTTTYIDKNGAVTVYYRDEQGRIYKKDYLEGSEDLEFDSNNNLVKRTDK</sequence>
<feature type="chain" id="PRO_5011665289" evidence="1">
    <location>
        <begin position="28"/>
        <end position="600"/>
    </location>
</feature>
<reference evidence="3 4" key="1">
    <citation type="submission" date="2016-10" db="EMBL/GenBank/DDBJ databases">
        <authorList>
            <person name="de Groot N.N."/>
        </authorList>
    </citation>
    <scope>NUCLEOTIDE SEQUENCE [LARGE SCALE GENOMIC DNA]</scope>
    <source>
        <strain evidence="3 4">743A</strain>
    </source>
</reference>
<accession>A0A1I6LVG5</accession>
<keyword evidence="4" id="KW-1185">Reference proteome</keyword>
<dbReference type="InterPro" id="IPR029062">
    <property type="entry name" value="Class_I_gatase-like"/>
</dbReference>
<evidence type="ECO:0000259" key="2">
    <source>
        <dbReference type="Pfam" id="PF20148"/>
    </source>
</evidence>
<evidence type="ECO:0000313" key="4">
    <source>
        <dbReference type="Proteomes" id="UP000199659"/>
    </source>
</evidence>
<dbReference type="OrthoDB" id="9815752at2"/>
<dbReference type="Gene3D" id="2.180.10.10">
    <property type="entry name" value="RHS repeat-associated core"/>
    <property type="match status" value="1"/>
</dbReference>